<evidence type="ECO:0000313" key="1">
    <source>
        <dbReference type="EMBL" id="RDJ29614.1"/>
    </source>
</evidence>
<evidence type="ECO:0000313" key="2">
    <source>
        <dbReference type="Proteomes" id="UP000255207"/>
    </source>
</evidence>
<dbReference type="EMBL" id="QQTP01000001">
    <property type="protein sequence ID" value="RDJ29614.1"/>
    <property type="molecule type" value="Genomic_DNA"/>
</dbReference>
<dbReference type="InterPro" id="IPR021955">
    <property type="entry name" value="DUF3572"/>
</dbReference>
<accession>A0A370LCB4</accession>
<keyword evidence="2" id="KW-1185">Reference proteome</keyword>
<dbReference type="AlphaFoldDB" id="A0A370LCB4"/>
<sequence length="96" mass="10120">MPRPTAYPDAETLALRALGFLASEPERLEPFLATTGLGPDTLRAAAGEPGFLAAVLEHLCSNESLLLEFAGNLSLNPEIVVRARESLAGTPTGYDP</sequence>
<protein>
    <submittedName>
        <fullName evidence="1">DUF3572 family protein</fullName>
    </submittedName>
</protein>
<reference evidence="2" key="1">
    <citation type="submission" date="2018-07" db="EMBL/GenBank/DDBJ databases">
        <authorList>
            <person name="Safronova V.I."/>
            <person name="Chirak E.R."/>
            <person name="Sazanova A.L."/>
        </authorList>
    </citation>
    <scope>NUCLEOTIDE SEQUENCE [LARGE SCALE GENOMIC DNA]</scope>
    <source>
        <strain evidence="2">RCAM04685</strain>
    </source>
</reference>
<organism evidence="1 2">
    <name type="scientific">Bosea caraganae</name>
    <dbReference type="NCBI Taxonomy" id="2763117"/>
    <lineage>
        <taxon>Bacteria</taxon>
        <taxon>Pseudomonadati</taxon>
        <taxon>Pseudomonadota</taxon>
        <taxon>Alphaproteobacteria</taxon>
        <taxon>Hyphomicrobiales</taxon>
        <taxon>Boseaceae</taxon>
        <taxon>Bosea</taxon>
    </lineage>
</organism>
<dbReference type="RefSeq" id="WP_114827727.1">
    <property type="nucleotide sequence ID" value="NZ_QQTO01000019.1"/>
</dbReference>
<gene>
    <name evidence="1" type="ORF">DWE98_03505</name>
</gene>
<dbReference type="Proteomes" id="UP000255207">
    <property type="component" value="Unassembled WGS sequence"/>
</dbReference>
<proteinExistence type="predicted"/>
<dbReference type="Pfam" id="PF12096">
    <property type="entry name" value="DUF3572"/>
    <property type="match status" value="1"/>
</dbReference>
<comment type="caution">
    <text evidence="1">The sequence shown here is derived from an EMBL/GenBank/DDBJ whole genome shotgun (WGS) entry which is preliminary data.</text>
</comment>
<dbReference type="OrthoDB" id="7356934at2"/>
<name>A0A370LCB4_9HYPH</name>